<protein>
    <submittedName>
        <fullName evidence="2">Uncharacterized protein</fullName>
    </submittedName>
</protein>
<organism evidence="2 3">
    <name type="scientific">Aspergillus aculeatus (strain ATCC 16872 / CBS 172.66 / WB 5094)</name>
    <dbReference type="NCBI Taxonomy" id="690307"/>
    <lineage>
        <taxon>Eukaryota</taxon>
        <taxon>Fungi</taxon>
        <taxon>Dikarya</taxon>
        <taxon>Ascomycota</taxon>
        <taxon>Pezizomycotina</taxon>
        <taxon>Eurotiomycetes</taxon>
        <taxon>Eurotiomycetidae</taxon>
        <taxon>Eurotiales</taxon>
        <taxon>Aspergillaceae</taxon>
        <taxon>Aspergillus</taxon>
        <taxon>Aspergillus subgen. Circumdati</taxon>
    </lineage>
</organism>
<dbReference type="EMBL" id="KV878986">
    <property type="protein sequence ID" value="OJJ96193.1"/>
    <property type="molecule type" value="Genomic_DNA"/>
</dbReference>
<dbReference type="AlphaFoldDB" id="A0A1L9WJ49"/>
<dbReference type="VEuPathDB" id="FungiDB:ASPACDRAFT_81447"/>
<feature type="chain" id="PRO_5012905727" evidence="1">
    <location>
        <begin position="25"/>
        <end position="93"/>
    </location>
</feature>
<keyword evidence="1" id="KW-0732">Signal</keyword>
<evidence type="ECO:0000313" key="2">
    <source>
        <dbReference type="EMBL" id="OJJ96193.1"/>
    </source>
</evidence>
<feature type="signal peptide" evidence="1">
    <location>
        <begin position="1"/>
        <end position="24"/>
    </location>
</feature>
<dbReference type="GeneID" id="30979690"/>
<reference evidence="3" key="1">
    <citation type="journal article" date="2017" name="Genome Biol.">
        <title>Comparative genomics reveals high biological diversity and specific adaptations in the industrially and medically important fungal genus Aspergillus.</title>
        <authorList>
            <person name="de Vries R.P."/>
            <person name="Riley R."/>
            <person name="Wiebenga A."/>
            <person name="Aguilar-Osorio G."/>
            <person name="Amillis S."/>
            <person name="Uchima C.A."/>
            <person name="Anderluh G."/>
            <person name="Asadollahi M."/>
            <person name="Askin M."/>
            <person name="Barry K."/>
            <person name="Battaglia E."/>
            <person name="Bayram O."/>
            <person name="Benocci T."/>
            <person name="Braus-Stromeyer S.A."/>
            <person name="Caldana C."/>
            <person name="Canovas D."/>
            <person name="Cerqueira G.C."/>
            <person name="Chen F."/>
            <person name="Chen W."/>
            <person name="Choi C."/>
            <person name="Clum A."/>
            <person name="Dos Santos R.A."/>
            <person name="Damasio A.R."/>
            <person name="Diallinas G."/>
            <person name="Emri T."/>
            <person name="Fekete E."/>
            <person name="Flipphi M."/>
            <person name="Freyberg S."/>
            <person name="Gallo A."/>
            <person name="Gournas C."/>
            <person name="Habgood R."/>
            <person name="Hainaut M."/>
            <person name="Harispe M.L."/>
            <person name="Henrissat B."/>
            <person name="Hilden K.S."/>
            <person name="Hope R."/>
            <person name="Hossain A."/>
            <person name="Karabika E."/>
            <person name="Karaffa L."/>
            <person name="Karanyi Z."/>
            <person name="Krasevec N."/>
            <person name="Kuo A."/>
            <person name="Kusch H."/>
            <person name="LaButti K."/>
            <person name="Lagendijk E.L."/>
            <person name="Lapidus A."/>
            <person name="Levasseur A."/>
            <person name="Lindquist E."/>
            <person name="Lipzen A."/>
            <person name="Logrieco A.F."/>
            <person name="MacCabe A."/>
            <person name="Maekelae M.R."/>
            <person name="Malavazi I."/>
            <person name="Melin P."/>
            <person name="Meyer V."/>
            <person name="Mielnichuk N."/>
            <person name="Miskei M."/>
            <person name="Molnar A.P."/>
            <person name="Mule G."/>
            <person name="Ngan C.Y."/>
            <person name="Orejas M."/>
            <person name="Orosz E."/>
            <person name="Ouedraogo J.P."/>
            <person name="Overkamp K.M."/>
            <person name="Park H.-S."/>
            <person name="Perrone G."/>
            <person name="Piumi F."/>
            <person name="Punt P.J."/>
            <person name="Ram A.F."/>
            <person name="Ramon A."/>
            <person name="Rauscher S."/>
            <person name="Record E."/>
            <person name="Riano-Pachon D.M."/>
            <person name="Robert V."/>
            <person name="Roehrig J."/>
            <person name="Ruller R."/>
            <person name="Salamov A."/>
            <person name="Salih N.S."/>
            <person name="Samson R.A."/>
            <person name="Sandor E."/>
            <person name="Sanguinetti M."/>
            <person name="Schuetze T."/>
            <person name="Sepcic K."/>
            <person name="Shelest E."/>
            <person name="Sherlock G."/>
            <person name="Sophianopoulou V."/>
            <person name="Squina F.M."/>
            <person name="Sun H."/>
            <person name="Susca A."/>
            <person name="Todd R.B."/>
            <person name="Tsang A."/>
            <person name="Unkles S.E."/>
            <person name="van de Wiele N."/>
            <person name="van Rossen-Uffink D."/>
            <person name="Oliveira J.V."/>
            <person name="Vesth T.C."/>
            <person name="Visser J."/>
            <person name="Yu J.-H."/>
            <person name="Zhou M."/>
            <person name="Andersen M.R."/>
            <person name="Archer D.B."/>
            <person name="Baker S.E."/>
            <person name="Benoit I."/>
            <person name="Brakhage A.A."/>
            <person name="Braus G.H."/>
            <person name="Fischer R."/>
            <person name="Frisvad J.C."/>
            <person name="Goldman G.H."/>
            <person name="Houbraken J."/>
            <person name="Oakley B."/>
            <person name="Pocsi I."/>
            <person name="Scazzocchio C."/>
            <person name="Seiboth B."/>
            <person name="vanKuyk P.A."/>
            <person name="Wortman J."/>
            <person name="Dyer P.S."/>
            <person name="Grigoriev I.V."/>
        </authorList>
    </citation>
    <scope>NUCLEOTIDE SEQUENCE [LARGE SCALE GENOMIC DNA]</scope>
    <source>
        <strain evidence="3">ATCC 16872 / CBS 172.66 / WB 5094</strain>
    </source>
</reference>
<proteinExistence type="predicted"/>
<dbReference type="RefSeq" id="XP_020052533.1">
    <property type="nucleotide sequence ID" value="XM_020205876.1"/>
</dbReference>
<sequence>MHCMIALCVASPVSLLEFVRQSLGSQYQWPDAEGWFVNCGPKNPGPSRIIHSQIGDGQKLSDLFLMVTYVVACDLLAAEALWLREFNAHVCLD</sequence>
<name>A0A1L9WJ49_ASPA1</name>
<evidence type="ECO:0000313" key="3">
    <source>
        <dbReference type="Proteomes" id="UP000184546"/>
    </source>
</evidence>
<evidence type="ECO:0000256" key="1">
    <source>
        <dbReference type="SAM" id="SignalP"/>
    </source>
</evidence>
<accession>A0A1L9WJ49</accession>
<keyword evidence="3" id="KW-1185">Reference proteome</keyword>
<gene>
    <name evidence="2" type="ORF">ASPACDRAFT_81447</name>
</gene>
<dbReference type="Proteomes" id="UP000184546">
    <property type="component" value="Unassembled WGS sequence"/>
</dbReference>